<accession>A0A7M7T478</accession>
<dbReference type="PANTHER" id="PTHR14740:SF3">
    <property type="entry name" value="CASPASE ACTIVITY AND APOPTOSIS INHIBITOR 1"/>
    <property type="match status" value="1"/>
</dbReference>
<feature type="compositionally biased region" description="Acidic residues" evidence="1">
    <location>
        <begin position="506"/>
        <end position="543"/>
    </location>
</feature>
<feature type="compositionally biased region" description="Basic residues" evidence="1">
    <location>
        <begin position="23"/>
        <end position="52"/>
    </location>
</feature>
<feature type="region of interest" description="Disordered" evidence="1">
    <location>
        <begin position="446"/>
        <end position="587"/>
    </location>
</feature>
<dbReference type="PANTHER" id="PTHR14740">
    <property type="entry name" value="CASPASE ACTIVITY AND APOPTOSIS INHIBITOR 1"/>
    <property type="match status" value="1"/>
</dbReference>
<name>A0A7M7T478_STRPU</name>
<reference evidence="2" key="2">
    <citation type="submission" date="2021-01" db="UniProtKB">
        <authorList>
            <consortium name="EnsemblMetazoa"/>
        </authorList>
    </citation>
    <scope>IDENTIFICATION</scope>
</reference>
<dbReference type="AlphaFoldDB" id="A0A7M7T478"/>
<proteinExistence type="predicted"/>
<feature type="compositionally biased region" description="Basic and acidic residues" evidence="1">
    <location>
        <begin position="252"/>
        <end position="269"/>
    </location>
</feature>
<sequence>MADVKQDMLPDSTQGETPDQKKGTKRKGSKDGKKKKKVAKRKSKITGKRKTKSSPGSDVDSDLDLSKEKQPLEFYLHDREELINEAFIAVTGLQLTNMVPDILKYVPLDELKRLCLNQLEGLSRKRIRHIIQGTEMLSSSDSDESAPEDEVGAVTMTTTSVQADVTVNTEGEKKDGAEMETCVDSTIVPLTNTHPDSQKVGMESKAEDIDGVPVEVDVNIEELAFGKSGAQPGSRAVKTSSGDGVSNTAAKPSKDTSKTKSKGSTEKHSQVSSTHQRSTSRSPRRRRRSWSSRSHSRGRYSRSRSRSRRRSWSRSRSRSRSWSRSWSRSRSRSRTRSRSPGRKEALPVDPPLPPSPPPPPPHVDAIQMRYPTPPTPSGSLSSGEIREILELESEEDEEEEEKEALEERRCREQEMRRKLEGLVGGRKGLEHKVPGKMTCVSVTGKLEDDAAPPGVDDDDDLVVQCQSGPAESISSVSQSCGDVAAGNEEAETREKAGTYPGKMSCEEDDDDEEDDSDDDEDDSDDSDEDSEDNEDDDDDDDINLDSLDLGVDMSKAAGQPSQLALARASITSPLTSNAPEEKKDSGEAELEVLELELRARAIRSLMHKCLKEDDKT</sequence>
<dbReference type="GeneID" id="105444799"/>
<dbReference type="OrthoDB" id="10064012at2759"/>
<feature type="compositionally biased region" description="Basic residues" evidence="1">
    <location>
        <begin position="282"/>
        <end position="340"/>
    </location>
</feature>
<dbReference type="Pfam" id="PF15335">
    <property type="entry name" value="CAAP1"/>
    <property type="match status" value="1"/>
</dbReference>
<dbReference type="EnsemblMetazoa" id="XM_030996809">
    <property type="protein sequence ID" value="XP_030852669"/>
    <property type="gene ID" value="LOC105444799"/>
</dbReference>
<dbReference type="InterPro" id="IPR038991">
    <property type="entry name" value="CAAP1"/>
</dbReference>
<reference evidence="3" key="1">
    <citation type="submission" date="2015-02" db="EMBL/GenBank/DDBJ databases">
        <title>Genome sequencing for Strongylocentrotus purpuratus.</title>
        <authorList>
            <person name="Murali S."/>
            <person name="Liu Y."/>
            <person name="Vee V."/>
            <person name="English A."/>
            <person name="Wang M."/>
            <person name="Skinner E."/>
            <person name="Han Y."/>
            <person name="Muzny D.M."/>
            <person name="Worley K.C."/>
            <person name="Gibbs R.A."/>
        </authorList>
    </citation>
    <scope>NUCLEOTIDE SEQUENCE</scope>
</reference>
<feature type="compositionally biased region" description="Pro residues" evidence="1">
    <location>
        <begin position="348"/>
        <end position="362"/>
    </location>
</feature>
<dbReference type="GO" id="GO:0042981">
    <property type="term" value="P:regulation of apoptotic process"/>
    <property type="evidence" value="ECO:0007669"/>
    <property type="project" value="InterPro"/>
</dbReference>
<feature type="compositionally biased region" description="Polar residues" evidence="1">
    <location>
        <begin position="569"/>
        <end position="578"/>
    </location>
</feature>
<dbReference type="InParanoid" id="A0A7M7T478"/>
<feature type="region of interest" description="Disordered" evidence="1">
    <location>
        <begin position="227"/>
        <end position="411"/>
    </location>
</feature>
<organism evidence="2 3">
    <name type="scientific">Strongylocentrotus purpuratus</name>
    <name type="common">Purple sea urchin</name>
    <dbReference type="NCBI Taxonomy" id="7668"/>
    <lineage>
        <taxon>Eukaryota</taxon>
        <taxon>Metazoa</taxon>
        <taxon>Echinodermata</taxon>
        <taxon>Eleutherozoa</taxon>
        <taxon>Echinozoa</taxon>
        <taxon>Echinoidea</taxon>
        <taxon>Euechinoidea</taxon>
        <taxon>Echinacea</taxon>
        <taxon>Camarodonta</taxon>
        <taxon>Echinidea</taxon>
        <taxon>Strongylocentrotidae</taxon>
        <taxon>Strongylocentrotus</taxon>
    </lineage>
</organism>
<dbReference type="KEGG" id="spu:105444799"/>
<dbReference type="OMA" id="AVIHIIE"/>
<protein>
    <submittedName>
        <fullName evidence="2">Uncharacterized protein</fullName>
    </submittedName>
</protein>
<feature type="compositionally biased region" description="Low complexity" evidence="1">
    <location>
        <begin position="272"/>
        <end position="281"/>
    </location>
</feature>
<feature type="compositionally biased region" description="Polar residues" evidence="1">
    <location>
        <begin position="237"/>
        <end position="250"/>
    </location>
</feature>
<keyword evidence="3" id="KW-1185">Reference proteome</keyword>
<feature type="compositionally biased region" description="Acidic residues" evidence="1">
    <location>
        <begin position="390"/>
        <end position="404"/>
    </location>
</feature>
<dbReference type="RefSeq" id="XP_030852669.1">
    <property type="nucleotide sequence ID" value="XM_030996809.1"/>
</dbReference>
<evidence type="ECO:0000313" key="2">
    <source>
        <dbReference type="EnsemblMetazoa" id="XP_030852669"/>
    </source>
</evidence>
<evidence type="ECO:0000313" key="3">
    <source>
        <dbReference type="Proteomes" id="UP000007110"/>
    </source>
</evidence>
<feature type="region of interest" description="Disordered" evidence="1">
    <location>
        <begin position="1"/>
        <end position="64"/>
    </location>
</feature>
<feature type="compositionally biased region" description="Polar residues" evidence="1">
    <location>
        <begin position="464"/>
        <end position="480"/>
    </location>
</feature>
<dbReference type="Proteomes" id="UP000007110">
    <property type="component" value="Unassembled WGS sequence"/>
</dbReference>
<evidence type="ECO:0000256" key="1">
    <source>
        <dbReference type="SAM" id="MobiDB-lite"/>
    </source>
</evidence>